<organism evidence="2 3">
    <name type="scientific">Striga asiatica</name>
    <name type="common">Asiatic witchweed</name>
    <name type="synonym">Buchnera asiatica</name>
    <dbReference type="NCBI Taxonomy" id="4170"/>
    <lineage>
        <taxon>Eukaryota</taxon>
        <taxon>Viridiplantae</taxon>
        <taxon>Streptophyta</taxon>
        <taxon>Embryophyta</taxon>
        <taxon>Tracheophyta</taxon>
        <taxon>Spermatophyta</taxon>
        <taxon>Magnoliopsida</taxon>
        <taxon>eudicotyledons</taxon>
        <taxon>Gunneridae</taxon>
        <taxon>Pentapetalae</taxon>
        <taxon>asterids</taxon>
        <taxon>lamiids</taxon>
        <taxon>Lamiales</taxon>
        <taxon>Orobanchaceae</taxon>
        <taxon>Buchnereae</taxon>
        <taxon>Striga</taxon>
    </lineage>
</organism>
<proteinExistence type="predicted"/>
<name>A0A5A7PXI6_STRAF</name>
<accession>A0A5A7PXI6</accession>
<sequence length="112" mass="12319">MVLTVGDSTGIVTVLCWDRVAKDMIGKSCKELRMEMIEIGDGSTLPTDLEDLESSSEGEVSTPIKKIKDGHEDITSEKLKRKLFDSDSSTSKKIKEEDEKVKGSGQMVPLNN</sequence>
<dbReference type="Proteomes" id="UP000325081">
    <property type="component" value="Unassembled WGS sequence"/>
</dbReference>
<evidence type="ECO:0000313" key="3">
    <source>
        <dbReference type="Proteomes" id="UP000325081"/>
    </source>
</evidence>
<gene>
    <name evidence="2" type="ORF">STAS_13732</name>
</gene>
<dbReference type="InterPro" id="IPR012340">
    <property type="entry name" value="NA-bd_OB-fold"/>
</dbReference>
<protein>
    <submittedName>
        <fullName evidence="2">Pullulanase type I</fullName>
    </submittedName>
</protein>
<feature type="compositionally biased region" description="Basic and acidic residues" evidence="1">
    <location>
        <begin position="93"/>
        <end position="102"/>
    </location>
</feature>
<evidence type="ECO:0000256" key="1">
    <source>
        <dbReference type="SAM" id="MobiDB-lite"/>
    </source>
</evidence>
<keyword evidence="3" id="KW-1185">Reference proteome</keyword>
<feature type="region of interest" description="Disordered" evidence="1">
    <location>
        <begin position="42"/>
        <end position="62"/>
    </location>
</feature>
<feature type="region of interest" description="Disordered" evidence="1">
    <location>
        <begin position="84"/>
        <end position="112"/>
    </location>
</feature>
<reference evidence="3" key="1">
    <citation type="journal article" date="2019" name="Curr. Biol.">
        <title>Genome Sequence of Striga asiatica Provides Insight into the Evolution of Plant Parasitism.</title>
        <authorList>
            <person name="Yoshida S."/>
            <person name="Kim S."/>
            <person name="Wafula E.K."/>
            <person name="Tanskanen J."/>
            <person name="Kim Y.M."/>
            <person name="Honaas L."/>
            <person name="Yang Z."/>
            <person name="Spallek T."/>
            <person name="Conn C.E."/>
            <person name="Ichihashi Y."/>
            <person name="Cheong K."/>
            <person name="Cui S."/>
            <person name="Der J.P."/>
            <person name="Gundlach H."/>
            <person name="Jiao Y."/>
            <person name="Hori C."/>
            <person name="Ishida J.K."/>
            <person name="Kasahara H."/>
            <person name="Kiba T."/>
            <person name="Kim M.S."/>
            <person name="Koo N."/>
            <person name="Laohavisit A."/>
            <person name="Lee Y.H."/>
            <person name="Lumba S."/>
            <person name="McCourt P."/>
            <person name="Mortimer J.C."/>
            <person name="Mutuku J.M."/>
            <person name="Nomura T."/>
            <person name="Sasaki-Sekimoto Y."/>
            <person name="Seto Y."/>
            <person name="Wang Y."/>
            <person name="Wakatake T."/>
            <person name="Sakakibara H."/>
            <person name="Demura T."/>
            <person name="Yamaguchi S."/>
            <person name="Yoneyama K."/>
            <person name="Manabe R.I."/>
            <person name="Nelson D.C."/>
            <person name="Schulman A.H."/>
            <person name="Timko M.P."/>
            <person name="dePamphilis C.W."/>
            <person name="Choi D."/>
            <person name="Shirasu K."/>
        </authorList>
    </citation>
    <scope>NUCLEOTIDE SEQUENCE [LARGE SCALE GENOMIC DNA]</scope>
    <source>
        <strain evidence="3">cv. UVA1</strain>
    </source>
</reference>
<dbReference type="OrthoDB" id="895915at2759"/>
<evidence type="ECO:0000313" key="2">
    <source>
        <dbReference type="EMBL" id="GER37328.1"/>
    </source>
</evidence>
<comment type="caution">
    <text evidence="2">The sequence shown here is derived from an EMBL/GenBank/DDBJ whole genome shotgun (WGS) entry which is preliminary data.</text>
</comment>
<dbReference type="Gene3D" id="2.40.50.140">
    <property type="entry name" value="Nucleic acid-binding proteins"/>
    <property type="match status" value="1"/>
</dbReference>
<dbReference type="AlphaFoldDB" id="A0A5A7PXI6"/>
<dbReference type="EMBL" id="BKCP01005328">
    <property type="protein sequence ID" value="GER37328.1"/>
    <property type="molecule type" value="Genomic_DNA"/>
</dbReference>